<dbReference type="InterPro" id="IPR036390">
    <property type="entry name" value="WH_DNA-bd_sf"/>
</dbReference>
<dbReference type="PANTHER" id="PTHR46361">
    <property type="entry name" value="ELECTRON CARRIER/ PROTEIN DISULFIDE OXIDOREDUCTASE"/>
    <property type="match status" value="1"/>
</dbReference>
<dbReference type="PROSITE" id="PS50186">
    <property type="entry name" value="DEP"/>
    <property type="match status" value="1"/>
</dbReference>
<dbReference type="Proteomes" id="UP000327013">
    <property type="component" value="Chromosome 6"/>
</dbReference>
<dbReference type="SUPFAM" id="SSF46785">
    <property type="entry name" value="Winged helix' DNA-binding domain"/>
    <property type="match status" value="1"/>
</dbReference>
<feature type="compositionally biased region" description="Basic and acidic residues" evidence="1">
    <location>
        <begin position="106"/>
        <end position="122"/>
    </location>
</feature>
<proteinExistence type="predicted"/>
<dbReference type="InterPro" id="IPR006869">
    <property type="entry name" value="DUF547"/>
</dbReference>
<dbReference type="PROSITE" id="PS51354">
    <property type="entry name" value="GLUTAREDOXIN_2"/>
    <property type="match status" value="1"/>
</dbReference>
<accession>A0A5N6RH20</accession>
<sequence>MEKEDSTEKSRANSQTAEERELVAQKEDQGEPLKEMKSLNVGEDSPKLNNDSLQDVLCDKMNGSEDREEKMDEGGRVLQSKSQEQKLENDIFQAEFGGKMNESADLGDKMDQNRDLDSKAQEATDQTIEEDFGEEKEQEPVFDGTEVPEMEASRSTSTRSLDLDPETQGVVEKAVALKNFVKEKSAVAVSSVLRRLSGKKDEEGPDVPDEENKDVLDSIENSDGKEVPEKTMERSAWNPLSYIVHDTDADNKAGQRVEDIEGSAQPIAMKGRIILYTRLGCPDCKEARLFLYWKRLRYVEINIDIYPSRKLELEKISGSSAVPKVFFNEILIGGLSELKALNESGKIDDKIEYLINEAPSCEAPLPPLSGEDDLSSSGAIDELALIVRKMKESIIVKDRFYKIRRFTSCFQGSEAVDFLSEDQYLEREEAIEFGRKLASKLFFQHILDENLFEDGNHLYRFLDDDPIVLSQCHNIPRGIIDVKPKPIVEIASRLRYLFYGILEAYTSKDGKHVDYRSIHGSEEFARYLRIVEELQRVEIQDMAREEKLAFFINLYNMMAIHAILELGYPAGPLERRKLFGDFKYVVGGSTYSLSAIQNGILRGNQRPPFNLMKPFGAKDKRSKVALPYSEPLIHFALVCGTRSGPALGCYSPGNIDKELMEAARNFLRNGGIVIDLNAKVASTGKILKWYSADFGKNEVEVLKHASNYLEPADSEALLDLLANSQLKVIYQPYDWTLNC</sequence>
<dbReference type="SUPFAM" id="SSF52833">
    <property type="entry name" value="Thioredoxin-like"/>
    <property type="match status" value="1"/>
</dbReference>
<reference evidence="3 4" key="1">
    <citation type="submission" date="2019-06" db="EMBL/GenBank/DDBJ databases">
        <title>A chromosomal-level reference genome of Carpinus fangiana (Coryloideae, Betulaceae).</title>
        <authorList>
            <person name="Yang X."/>
            <person name="Wang Z."/>
            <person name="Zhang L."/>
            <person name="Hao G."/>
            <person name="Liu J."/>
            <person name="Yang Y."/>
        </authorList>
    </citation>
    <scope>NUCLEOTIDE SEQUENCE [LARGE SCALE GENOMIC DNA]</scope>
    <source>
        <strain evidence="3">Cfa_2016G</strain>
        <tissue evidence="3">Leaf</tissue>
    </source>
</reference>
<feature type="compositionally biased region" description="Basic and acidic residues" evidence="1">
    <location>
        <begin position="62"/>
        <end position="75"/>
    </location>
</feature>
<protein>
    <recommendedName>
        <fullName evidence="2">DEP domain-containing protein</fullName>
    </recommendedName>
</protein>
<dbReference type="CDD" id="cd04371">
    <property type="entry name" value="DEP"/>
    <property type="match status" value="1"/>
</dbReference>
<evidence type="ECO:0000313" key="4">
    <source>
        <dbReference type="Proteomes" id="UP000327013"/>
    </source>
</evidence>
<dbReference type="Gene3D" id="3.40.30.10">
    <property type="entry name" value="Glutaredoxin"/>
    <property type="match status" value="1"/>
</dbReference>
<dbReference type="PRINTS" id="PR00160">
    <property type="entry name" value="GLUTAREDOXIN"/>
</dbReference>
<feature type="region of interest" description="Disordered" evidence="1">
    <location>
        <begin position="1"/>
        <end position="165"/>
    </location>
</feature>
<dbReference type="InterPro" id="IPR036388">
    <property type="entry name" value="WH-like_DNA-bd_sf"/>
</dbReference>
<evidence type="ECO:0000259" key="2">
    <source>
        <dbReference type="PROSITE" id="PS50186"/>
    </source>
</evidence>
<feature type="domain" description="DEP" evidence="2">
    <location>
        <begin position="390"/>
        <end position="463"/>
    </location>
</feature>
<dbReference type="Pfam" id="PF04784">
    <property type="entry name" value="DUF547"/>
    <property type="match status" value="1"/>
</dbReference>
<organism evidence="3 4">
    <name type="scientific">Carpinus fangiana</name>
    <dbReference type="NCBI Taxonomy" id="176857"/>
    <lineage>
        <taxon>Eukaryota</taxon>
        <taxon>Viridiplantae</taxon>
        <taxon>Streptophyta</taxon>
        <taxon>Embryophyta</taxon>
        <taxon>Tracheophyta</taxon>
        <taxon>Spermatophyta</taxon>
        <taxon>Magnoliopsida</taxon>
        <taxon>eudicotyledons</taxon>
        <taxon>Gunneridae</taxon>
        <taxon>Pentapetalae</taxon>
        <taxon>rosids</taxon>
        <taxon>fabids</taxon>
        <taxon>Fagales</taxon>
        <taxon>Betulaceae</taxon>
        <taxon>Carpinus</taxon>
    </lineage>
</organism>
<feature type="compositionally biased region" description="Basic and acidic residues" evidence="1">
    <location>
        <begin position="1"/>
        <end position="37"/>
    </location>
</feature>
<dbReference type="Pfam" id="PF00462">
    <property type="entry name" value="Glutaredoxin"/>
    <property type="match status" value="1"/>
</dbReference>
<keyword evidence="4" id="KW-1185">Reference proteome</keyword>
<evidence type="ECO:0000256" key="1">
    <source>
        <dbReference type="SAM" id="MobiDB-lite"/>
    </source>
</evidence>
<evidence type="ECO:0000313" key="3">
    <source>
        <dbReference type="EMBL" id="KAE8077368.1"/>
    </source>
</evidence>
<dbReference type="InterPro" id="IPR014025">
    <property type="entry name" value="Glutaredoxin_subgr"/>
</dbReference>
<dbReference type="InterPro" id="IPR002109">
    <property type="entry name" value="Glutaredoxin"/>
</dbReference>
<name>A0A5N6RH20_9ROSI</name>
<dbReference type="InterPro" id="IPR036249">
    <property type="entry name" value="Thioredoxin-like_sf"/>
</dbReference>
<dbReference type="SMART" id="SM00049">
    <property type="entry name" value="DEP"/>
    <property type="match status" value="1"/>
</dbReference>
<dbReference type="OrthoDB" id="418495at2759"/>
<dbReference type="AlphaFoldDB" id="A0A5N6RH20"/>
<gene>
    <name evidence="3" type="ORF">FH972_015939</name>
</gene>
<feature type="compositionally biased region" description="Acidic residues" evidence="1">
    <location>
        <begin position="127"/>
        <end position="137"/>
    </location>
</feature>
<dbReference type="Pfam" id="PF00610">
    <property type="entry name" value="DEP"/>
    <property type="match status" value="1"/>
</dbReference>
<dbReference type="InterPro" id="IPR000591">
    <property type="entry name" value="DEP_dom"/>
</dbReference>
<dbReference type="GO" id="GO:0035556">
    <property type="term" value="P:intracellular signal transduction"/>
    <property type="evidence" value="ECO:0007669"/>
    <property type="project" value="InterPro"/>
</dbReference>
<dbReference type="PANTHER" id="PTHR46361:SF3">
    <property type="entry name" value="ELECTRON CARRIER_ PROTEIN DISULFIDE OXIDOREDUCTASE"/>
    <property type="match status" value="1"/>
</dbReference>
<dbReference type="EMBL" id="CM017326">
    <property type="protein sequence ID" value="KAE8077368.1"/>
    <property type="molecule type" value="Genomic_DNA"/>
</dbReference>
<dbReference type="Gene3D" id="1.10.10.10">
    <property type="entry name" value="Winged helix-like DNA-binding domain superfamily/Winged helix DNA-binding domain"/>
    <property type="match status" value="1"/>
</dbReference>